<comment type="caution">
    <text evidence="1">The sequence shown here is derived from an EMBL/GenBank/DDBJ whole genome shotgun (WGS) entry which is preliminary data.</text>
</comment>
<evidence type="ECO:0000313" key="1">
    <source>
        <dbReference type="EMBL" id="KXB65648.1"/>
    </source>
</evidence>
<dbReference type="Proteomes" id="UP000070442">
    <property type="component" value="Unassembled WGS sequence"/>
</dbReference>
<keyword evidence="2" id="KW-1185">Reference proteome</keyword>
<gene>
    <name evidence="1" type="ORF">HMPREF1863_01377</name>
</gene>
<protein>
    <recommendedName>
        <fullName evidence="3">YCII-related domain-containing protein</fullName>
    </recommendedName>
</protein>
<sequence length="100" mass="11557">MKYYVIEGKFKNFQFSLEEEENKELRTAFESFVKKGMDEGHILMMGGRAHGILGIGKGEHLDDMLQKFEGDPLTLADVIEYRMVEMEEPAISETAEEFFK</sequence>
<dbReference type="AlphaFoldDB" id="A0A134AD87"/>
<dbReference type="EMBL" id="LSDG01000040">
    <property type="protein sequence ID" value="KXB65648.1"/>
    <property type="molecule type" value="Genomic_DNA"/>
</dbReference>
<evidence type="ECO:0008006" key="3">
    <source>
        <dbReference type="Google" id="ProtNLM"/>
    </source>
</evidence>
<organism evidence="1 2">
    <name type="scientific">Aedoeadaptatus coxii</name>
    <dbReference type="NCBI Taxonomy" id="755172"/>
    <lineage>
        <taxon>Bacteria</taxon>
        <taxon>Bacillati</taxon>
        <taxon>Bacillota</taxon>
        <taxon>Tissierellia</taxon>
        <taxon>Tissierellales</taxon>
        <taxon>Peptoniphilaceae</taxon>
        <taxon>Aedoeadaptatus</taxon>
    </lineage>
</organism>
<dbReference type="RefSeq" id="WP_068368761.1">
    <property type="nucleotide sequence ID" value="NZ_KQ960181.1"/>
</dbReference>
<proteinExistence type="predicted"/>
<dbReference type="STRING" id="755172.HMPREF1863_01377"/>
<dbReference type="OrthoDB" id="2058240at2"/>
<name>A0A134AD87_9FIRM</name>
<evidence type="ECO:0000313" key="2">
    <source>
        <dbReference type="Proteomes" id="UP000070442"/>
    </source>
</evidence>
<reference evidence="2" key="1">
    <citation type="submission" date="2016-01" db="EMBL/GenBank/DDBJ databases">
        <authorList>
            <person name="Mitreva M."/>
            <person name="Pepin K.H."/>
            <person name="Mihindukulasuriya K.A."/>
            <person name="Fulton R."/>
            <person name="Fronick C."/>
            <person name="O'Laughlin M."/>
            <person name="Miner T."/>
            <person name="Herter B."/>
            <person name="Rosa B.A."/>
            <person name="Cordes M."/>
            <person name="Tomlinson C."/>
            <person name="Wollam A."/>
            <person name="Palsikar V.B."/>
            <person name="Mardis E.R."/>
            <person name="Wilson R.K."/>
        </authorList>
    </citation>
    <scope>NUCLEOTIDE SEQUENCE [LARGE SCALE GENOMIC DNA]</scope>
    <source>
        <strain evidence="2">DNF00729</strain>
    </source>
</reference>
<accession>A0A134AD87</accession>
<dbReference type="PATRIC" id="fig|755172.3.peg.1337"/>